<keyword evidence="2 11" id="KW-1003">Cell membrane</keyword>
<keyword evidence="13" id="KW-1185">Reference proteome</keyword>
<comment type="similarity">
    <text evidence="11">Belongs to the KdpC family.</text>
</comment>
<evidence type="ECO:0000256" key="10">
    <source>
        <dbReference type="ARBA" id="ARBA00023136"/>
    </source>
</evidence>
<evidence type="ECO:0000313" key="12">
    <source>
        <dbReference type="EMBL" id="GED05985.1"/>
    </source>
</evidence>
<accession>A0A4Y4DQV4</accession>
<proteinExistence type="inferred from homology"/>
<dbReference type="GO" id="GO:0008556">
    <property type="term" value="F:P-type potassium transmembrane transporter activity"/>
    <property type="evidence" value="ECO:0007669"/>
    <property type="project" value="InterPro"/>
</dbReference>
<dbReference type="PIRSF" id="PIRSF001296">
    <property type="entry name" value="K_ATPase_KdpC"/>
    <property type="match status" value="1"/>
</dbReference>
<dbReference type="NCBIfam" id="NF001454">
    <property type="entry name" value="PRK00315.1"/>
    <property type="match status" value="1"/>
</dbReference>
<evidence type="ECO:0000256" key="2">
    <source>
        <dbReference type="ARBA" id="ARBA00022475"/>
    </source>
</evidence>
<evidence type="ECO:0000256" key="11">
    <source>
        <dbReference type="HAMAP-Rule" id="MF_00276"/>
    </source>
</evidence>
<evidence type="ECO:0000256" key="6">
    <source>
        <dbReference type="ARBA" id="ARBA00022840"/>
    </source>
</evidence>
<protein>
    <recommendedName>
        <fullName evidence="11">Potassium-transporting ATPase KdpC subunit</fullName>
    </recommendedName>
    <alternativeName>
        <fullName evidence="11">ATP phosphohydrolase [potassium-transporting] C chain</fullName>
    </alternativeName>
    <alternativeName>
        <fullName evidence="11">Potassium-binding and translocating subunit C</fullName>
    </alternativeName>
    <alternativeName>
        <fullName evidence="11">Potassium-translocating ATPase C chain</fullName>
    </alternativeName>
</protein>
<dbReference type="RefSeq" id="WP_141363566.1">
    <property type="nucleotide sequence ID" value="NZ_BAAAJL010000003.1"/>
</dbReference>
<evidence type="ECO:0000313" key="13">
    <source>
        <dbReference type="Proteomes" id="UP000316612"/>
    </source>
</evidence>
<evidence type="ECO:0000256" key="1">
    <source>
        <dbReference type="ARBA" id="ARBA00022448"/>
    </source>
</evidence>
<keyword evidence="7 11" id="KW-0630">Potassium</keyword>
<comment type="subunit">
    <text evidence="11">The system is composed of three essential subunits: KdpA, KdpB and KdpC.</text>
</comment>
<organism evidence="12 13">
    <name type="scientific">Glutamicibacter uratoxydans</name>
    <name type="common">Arthrobacter uratoxydans</name>
    <dbReference type="NCBI Taxonomy" id="43667"/>
    <lineage>
        <taxon>Bacteria</taxon>
        <taxon>Bacillati</taxon>
        <taxon>Actinomycetota</taxon>
        <taxon>Actinomycetes</taxon>
        <taxon>Micrococcales</taxon>
        <taxon>Micrococcaceae</taxon>
        <taxon>Glutamicibacter</taxon>
    </lineage>
</organism>
<evidence type="ECO:0000256" key="4">
    <source>
        <dbReference type="ARBA" id="ARBA00022692"/>
    </source>
</evidence>
<keyword evidence="6 11" id="KW-0067">ATP-binding</keyword>
<dbReference type="GO" id="GO:0005886">
    <property type="term" value="C:plasma membrane"/>
    <property type="evidence" value="ECO:0007669"/>
    <property type="project" value="UniProtKB-SubCell"/>
</dbReference>
<dbReference type="HAMAP" id="MF_00276">
    <property type="entry name" value="KdpC"/>
    <property type="match status" value="1"/>
</dbReference>
<dbReference type="GO" id="GO:0005524">
    <property type="term" value="F:ATP binding"/>
    <property type="evidence" value="ECO:0007669"/>
    <property type="project" value="UniProtKB-UniRule"/>
</dbReference>
<evidence type="ECO:0000256" key="8">
    <source>
        <dbReference type="ARBA" id="ARBA00022989"/>
    </source>
</evidence>
<dbReference type="PANTHER" id="PTHR30042:SF2">
    <property type="entry name" value="POTASSIUM-TRANSPORTING ATPASE KDPC SUBUNIT"/>
    <property type="match status" value="1"/>
</dbReference>
<evidence type="ECO:0000256" key="5">
    <source>
        <dbReference type="ARBA" id="ARBA00022741"/>
    </source>
</evidence>
<gene>
    <name evidence="12" type="primary">kdpC_2</name>
    <name evidence="11" type="synonym">kdpC</name>
    <name evidence="12" type="ORF">AUR04nite_15170</name>
</gene>
<dbReference type="OrthoDB" id="9788285at2"/>
<evidence type="ECO:0000256" key="3">
    <source>
        <dbReference type="ARBA" id="ARBA00022538"/>
    </source>
</evidence>
<comment type="caution">
    <text evidence="12">The sequence shown here is derived from an EMBL/GenBank/DDBJ whole genome shotgun (WGS) entry which is preliminary data.</text>
</comment>
<keyword evidence="9 11" id="KW-0406">Ion transport</keyword>
<keyword evidence="3 11" id="KW-0633">Potassium transport</keyword>
<keyword evidence="1 11" id="KW-0813">Transport</keyword>
<comment type="subcellular location">
    <subcellularLocation>
        <location evidence="11">Cell membrane</location>
        <topology evidence="11">Single-pass membrane protein</topology>
    </subcellularLocation>
</comment>
<dbReference type="PANTHER" id="PTHR30042">
    <property type="entry name" value="POTASSIUM-TRANSPORTING ATPASE C CHAIN"/>
    <property type="match status" value="1"/>
</dbReference>
<keyword evidence="8 11" id="KW-1133">Transmembrane helix</keyword>
<dbReference type="InterPro" id="IPR003820">
    <property type="entry name" value="KdpC"/>
</dbReference>
<sequence>MKFFSSSSSRTALAAVRAVAVLTLVLGLGYTTLVTGLGQLLLPAQANGSLITNEQSTTVGSALIGQAFTDKLGNPLPQYFQTRPSAAGEGYDGAASSGSNLGPQNPELIEQIAQRKKSIAEFNKVPEAQVPADAVTASASGLDPQISVQYAQIQQERVAAARGLDIAKVRALVEKYTKAPDLGFLGEPVVQVLELNLALDQLQRG</sequence>
<dbReference type="AlphaFoldDB" id="A0A4Y4DQV4"/>
<dbReference type="EMBL" id="BJNY01000007">
    <property type="protein sequence ID" value="GED05985.1"/>
    <property type="molecule type" value="Genomic_DNA"/>
</dbReference>
<keyword evidence="10 11" id="KW-0472">Membrane</keyword>
<comment type="function">
    <text evidence="11">Part of the high-affinity ATP-driven potassium transport (or Kdp) system, which catalyzes the hydrolysis of ATP coupled with the electrogenic transport of potassium into the cytoplasm. This subunit acts as a catalytic chaperone that increases the ATP-binding affinity of the ATP-hydrolyzing subunit KdpB by the formation of a transient KdpB/KdpC/ATP ternary complex.</text>
</comment>
<dbReference type="Proteomes" id="UP000316612">
    <property type="component" value="Unassembled WGS sequence"/>
</dbReference>
<dbReference type="NCBIfam" id="TIGR00681">
    <property type="entry name" value="kdpC"/>
    <property type="match status" value="1"/>
</dbReference>
<dbReference type="Pfam" id="PF02669">
    <property type="entry name" value="KdpC"/>
    <property type="match status" value="1"/>
</dbReference>
<keyword evidence="4 11" id="KW-0812">Transmembrane</keyword>
<evidence type="ECO:0000256" key="7">
    <source>
        <dbReference type="ARBA" id="ARBA00022958"/>
    </source>
</evidence>
<keyword evidence="5 11" id="KW-0547">Nucleotide-binding</keyword>
<reference evidence="12 13" key="1">
    <citation type="submission" date="2019-06" db="EMBL/GenBank/DDBJ databases">
        <title>Whole genome shotgun sequence of Glutamicibacter uratoxydans NBRC 15515.</title>
        <authorList>
            <person name="Hosoyama A."/>
            <person name="Uohara A."/>
            <person name="Ohji S."/>
            <person name="Ichikawa N."/>
        </authorList>
    </citation>
    <scope>NUCLEOTIDE SEQUENCE [LARGE SCALE GENOMIC DNA]</scope>
    <source>
        <strain evidence="12 13">NBRC 15515</strain>
    </source>
</reference>
<name>A0A4Y4DQV4_GLUUR</name>
<evidence type="ECO:0000256" key="9">
    <source>
        <dbReference type="ARBA" id="ARBA00023065"/>
    </source>
</evidence>